<dbReference type="Proteomes" id="UP000683417">
    <property type="component" value="Unassembled WGS sequence"/>
</dbReference>
<sequence>MKFINVTLITTTISLFTSFVAAQNSEDFILFACIGVDFYKKSVQDSAAKSHRLGRETINGYPTFYNLRGLPGSRPHKLFPMIPNIHVYNGESDLRYFLIVDSEGDYQGMVYQTRSRYEPCTRVTHEFMR</sequence>
<evidence type="ECO:0000313" key="2">
    <source>
        <dbReference type="EMBL" id="CAD6500412.1"/>
    </source>
</evidence>
<dbReference type="AlphaFoldDB" id="A0A9W4CXY6"/>
<feature type="signal peptide" evidence="1">
    <location>
        <begin position="1"/>
        <end position="22"/>
    </location>
</feature>
<proteinExistence type="predicted"/>
<evidence type="ECO:0000313" key="3">
    <source>
        <dbReference type="Proteomes" id="UP000683417"/>
    </source>
</evidence>
<name>A0A9W4CXY6_BLUGR</name>
<reference evidence="2" key="1">
    <citation type="submission" date="2020-10" db="EMBL/GenBank/DDBJ databases">
        <authorList>
            <person name="Muller C M."/>
        </authorList>
    </citation>
    <scope>NUCLEOTIDE SEQUENCE</scope>
    <source>
        <strain evidence="2">THUN-12</strain>
    </source>
</reference>
<comment type="caution">
    <text evidence="2">The sequence shown here is derived from an EMBL/GenBank/DDBJ whole genome shotgun (WGS) entry which is preliminary data.</text>
</comment>
<gene>
    <name evidence="2" type="ORF">BGTH12_LOCUS1770</name>
</gene>
<dbReference type="Gene3D" id="3.10.450.30">
    <property type="entry name" value="Microbial ribonucleases"/>
    <property type="match status" value="1"/>
</dbReference>
<dbReference type="EMBL" id="CAJHIT010000003">
    <property type="protein sequence ID" value="CAD6500412.1"/>
    <property type="molecule type" value="Genomic_DNA"/>
</dbReference>
<accession>A0A9W4CXY6</accession>
<organism evidence="2 3">
    <name type="scientific">Blumeria graminis f. sp. triticale</name>
    <dbReference type="NCBI Taxonomy" id="1689686"/>
    <lineage>
        <taxon>Eukaryota</taxon>
        <taxon>Fungi</taxon>
        <taxon>Dikarya</taxon>
        <taxon>Ascomycota</taxon>
        <taxon>Pezizomycotina</taxon>
        <taxon>Leotiomycetes</taxon>
        <taxon>Erysiphales</taxon>
        <taxon>Erysiphaceae</taxon>
        <taxon>Blumeria</taxon>
    </lineage>
</organism>
<evidence type="ECO:0000256" key="1">
    <source>
        <dbReference type="SAM" id="SignalP"/>
    </source>
</evidence>
<keyword evidence="1" id="KW-0732">Signal</keyword>
<protein>
    <submittedName>
        <fullName evidence="2">BgTH12-07589</fullName>
    </submittedName>
</protein>
<feature type="chain" id="PRO_5040880590" evidence="1">
    <location>
        <begin position="23"/>
        <end position="129"/>
    </location>
</feature>